<evidence type="ECO:0000256" key="1">
    <source>
        <dbReference type="SAM" id="MobiDB-lite"/>
    </source>
</evidence>
<proteinExistence type="predicted"/>
<reference evidence="2" key="1">
    <citation type="submission" date="2023-07" db="EMBL/GenBank/DDBJ databases">
        <title>Black Yeasts Isolated from many extreme environments.</title>
        <authorList>
            <person name="Coleine C."/>
            <person name="Stajich J.E."/>
            <person name="Selbmann L."/>
        </authorList>
    </citation>
    <scope>NUCLEOTIDE SEQUENCE</scope>
    <source>
        <strain evidence="2">CCFEE 5485</strain>
    </source>
</reference>
<accession>A0AAE0WKY8</accession>
<evidence type="ECO:0000313" key="3">
    <source>
        <dbReference type="Proteomes" id="UP001274830"/>
    </source>
</evidence>
<feature type="region of interest" description="Disordered" evidence="1">
    <location>
        <begin position="367"/>
        <end position="413"/>
    </location>
</feature>
<organism evidence="2 3">
    <name type="scientific">Recurvomyces mirabilis</name>
    <dbReference type="NCBI Taxonomy" id="574656"/>
    <lineage>
        <taxon>Eukaryota</taxon>
        <taxon>Fungi</taxon>
        <taxon>Dikarya</taxon>
        <taxon>Ascomycota</taxon>
        <taxon>Pezizomycotina</taxon>
        <taxon>Dothideomycetes</taxon>
        <taxon>Dothideomycetidae</taxon>
        <taxon>Mycosphaerellales</taxon>
        <taxon>Teratosphaeriaceae</taxon>
        <taxon>Recurvomyces</taxon>
    </lineage>
</organism>
<feature type="region of interest" description="Disordered" evidence="1">
    <location>
        <begin position="260"/>
        <end position="283"/>
    </location>
</feature>
<protein>
    <submittedName>
        <fullName evidence="2">Uncharacterized protein</fullName>
    </submittedName>
</protein>
<feature type="compositionally biased region" description="Polar residues" evidence="1">
    <location>
        <begin position="139"/>
        <end position="151"/>
    </location>
</feature>
<feature type="region of interest" description="Disordered" evidence="1">
    <location>
        <begin position="30"/>
        <end position="57"/>
    </location>
</feature>
<feature type="compositionally biased region" description="Acidic residues" evidence="1">
    <location>
        <begin position="162"/>
        <end position="171"/>
    </location>
</feature>
<dbReference type="EMBL" id="JAUTXT010000024">
    <property type="protein sequence ID" value="KAK3673618.1"/>
    <property type="molecule type" value="Genomic_DNA"/>
</dbReference>
<feature type="region of interest" description="Disordered" evidence="1">
    <location>
        <begin position="445"/>
        <end position="501"/>
    </location>
</feature>
<feature type="compositionally biased region" description="Basic and acidic residues" evidence="1">
    <location>
        <begin position="635"/>
        <end position="645"/>
    </location>
</feature>
<dbReference type="Proteomes" id="UP001274830">
    <property type="component" value="Unassembled WGS sequence"/>
</dbReference>
<feature type="compositionally biased region" description="Polar residues" evidence="1">
    <location>
        <begin position="621"/>
        <end position="634"/>
    </location>
</feature>
<comment type="caution">
    <text evidence="2">The sequence shown here is derived from an EMBL/GenBank/DDBJ whole genome shotgun (WGS) entry which is preliminary data.</text>
</comment>
<feature type="compositionally biased region" description="Polar residues" evidence="1">
    <location>
        <begin position="468"/>
        <end position="478"/>
    </location>
</feature>
<feature type="region of interest" description="Disordered" evidence="1">
    <location>
        <begin position="114"/>
        <end position="245"/>
    </location>
</feature>
<feature type="compositionally biased region" description="Polar residues" evidence="1">
    <location>
        <begin position="228"/>
        <end position="237"/>
    </location>
</feature>
<feature type="compositionally biased region" description="Basic and acidic residues" evidence="1">
    <location>
        <begin position="208"/>
        <end position="222"/>
    </location>
</feature>
<feature type="compositionally biased region" description="Polar residues" evidence="1">
    <location>
        <begin position="42"/>
        <end position="54"/>
    </location>
</feature>
<feature type="region of interest" description="Disordered" evidence="1">
    <location>
        <begin position="621"/>
        <end position="673"/>
    </location>
</feature>
<feature type="compositionally biased region" description="Polar residues" evidence="1">
    <location>
        <begin position="491"/>
        <end position="500"/>
    </location>
</feature>
<keyword evidence="3" id="KW-1185">Reference proteome</keyword>
<evidence type="ECO:0000313" key="2">
    <source>
        <dbReference type="EMBL" id="KAK3673618.1"/>
    </source>
</evidence>
<gene>
    <name evidence="2" type="ORF">LTR78_006523</name>
</gene>
<name>A0AAE0WKY8_9PEZI</name>
<dbReference type="AlphaFoldDB" id="A0AAE0WKY8"/>
<sequence length="673" mass="75117">MVAPAYPPYHLEPQPPAYQLHYNGAHYGFHESSEEEDEPIEQPTTVKQGTPNERQNGHRRVCLLARINAFMHPNARRSAVDEEAVRLANTQAQVIASILLEGRPERRMLYTNATSTPQARARQHHLGQARSHLEKTRARNSAQPSHEQGYSTPRGGTRLDSVAEDPAEHDDDTSSEHWIHVLGRGKSDQVDGWHKVKKPLPPPPVPRGADRLRDPRRGDYRAVHASRLQPTSSTRATPASLPPQPTRVLRKVRGACELKYADDSGVHTPRSSLTSSDRSLESDHVQNWVSTQDPIQKCGNRPGFVHPRNKPPPPPHHQLRTHEHYDMHRQRLPLGEPELGGLYGILVQHEKDKRKPLVLDGVRRVQRPTDPINGIRPLSRPASSSELDDSATYYKDNGPDMPPTRLYSHDRNSPDPRWVDVPLTEKIMVKKPVRQVKSMPVLERQQGLQQHRMAPVKSVRPSPAYAPASTTNDTTQYSVDMVPPPLRTKRSTPSVSTPSIDSVMGHWNRTVLVPNTDGHLRTVNGLASQASMISLGSRSTASYRTAKPQISMPDLRIRYRQSSNDLRGHHRRTQCEDVGGQMLKFPPPVRLGARVGRNGSIQSKDYGQIGAGYSGVMSSLTRYPSASETPTPSSDRSRRASRQPEDQYLMSGGLGHASSTERSVSLALCQRAR</sequence>
<feature type="compositionally biased region" description="Basic and acidic residues" evidence="1">
    <location>
        <begin position="172"/>
        <end position="194"/>
    </location>
</feature>